<feature type="region of interest" description="Disordered" evidence="2">
    <location>
        <begin position="255"/>
        <end position="297"/>
    </location>
</feature>
<keyword evidence="5" id="KW-1185">Reference proteome</keyword>
<feature type="region of interest" description="Disordered" evidence="2">
    <location>
        <begin position="425"/>
        <end position="458"/>
    </location>
</feature>
<feature type="region of interest" description="Disordered" evidence="2">
    <location>
        <begin position="96"/>
        <end position="122"/>
    </location>
</feature>
<dbReference type="EMBL" id="JAIQCJ010002088">
    <property type="protein sequence ID" value="KAJ8783281.1"/>
    <property type="molecule type" value="Genomic_DNA"/>
</dbReference>
<dbReference type="GO" id="GO:0005085">
    <property type="term" value="F:guanyl-nucleotide exchange factor activity"/>
    <property type="evidence" value="ECO:0007669"/>
    <property type="project" value="UniProtKB-KW"/>
</dbReference>
<feature type="domain" description="Guanine nucleotide exchange factor DBS-like spectrin-like" evidence="3">
    <location>
        <begin position="14"/>
        <end position="62"/>
    </location>
</feature>
<feature type="region of interest" description="Disordered" evidence="2">
    <location>
        <begin position="143"/>
        <end position="210"/>
    </location>
</feature>
<evidence type="ECO:0000256" key="2">
    <source>
        <dbReference type="SAM" id="MobiDB-lite"/>
    </source>
</evidence>
<reference evidence="4 5" key="1">
    <citation type="submission" date="2022-11" db="EMBL/GenBank/DDBJ databases">
        <title>Whole genome sequence of Eschrichtius robustus ER-17-0199.</title>
        <authorList>
            <person name="Bruniche-Olsen A."/>
            <person name="Black A.N."/>
            <person name="Fields C.J."/>
            <person name="Walden K."/>
            <person name="Dewoody J.A."/>
        </authorList>
    </citation>
    <scope>NUCLEOTIDE SEQUENCE [LARGE SCALE GENOMIC DNA]</scope>
    <source>
        <strain evidence="4">ER-17-0199</strain>
        <tissue evidence="4">Blubber</tissue>
    </source>
</reference>
<proteinExistence type="predicted"/>
<feature type="domain" description="Guanine nucleotide exchange factor DBS-like spectrin-like" evidence="3">
    <location>
        <begin position="230"/>
        <end position="258"/>
    </location>
</feature>
<dbReference type="PANTHER" id="PTHR22826">
    <property type="entry name" value="RHO GUANINE EXCHANGE FACTOR-RELATED"/>
    <property type="match status" value="1"/>
</dbReference>
<dbReference type="Proteomes" id="UP001159641">
    <property type="component" value="Unassembled WGS sequence"/>
</dbReference>
<sequence>MKWCDEGIYLLASQPVDKCQSQDGAEAALQEIEKFLETGAENKIQELSRIYQDYEPILTRDLLVRRQLFSWSTRGCSDGSQRHGRSVGAEQRVPFRPGVARRPPTPPPGPCLRGGPLLGSQAPHAPHGVPACGEGLCSAPRPPTPPPGPCLRGGPLLGAGAGHSADSALKPDSSLRPAVRSAPPAAHRASGPGPLPPWCPPSVEGRAGPRVSRQLSGGVLLMSPSPPSRQEHVQKVFRKQESVEEMFHRRQASLKKLAAKQTRPVQPVAPRPEAPTKSPCPSPGTSSRPSPWGRPSLRPARCVRKASSALGLLTPFLASVLLPLLWLDGDHLTVGAFPGLVPPACPWRRSRDGLALARRGPPPRSLLVPPGQRFWKAQPDPRPFLRPLLSPPVCKHAAPAASTAPAAFYSCGRCRPSVLRAPEPSARGPFGGLQAPSSPPSPGSRAAPGSGGQWALHAPRAPSPTPFPCSVSYCAFLTLLGAARCFSSKS</sequence>
<keyword evidence="1" id="KW-0344">Guanine-nucleotide releasing factor</keyword>
<accession>A0AB34GS40</accession>
<dbReference type="PANTHER" id="PTHR22826:SF115">
    <property type="entry name" value="GUANINE NUCLEOTIDE EXCHANGE FACTOR DBS"/>
    <property type="match status" value="1"/>
</dbReference>
<dbReference type="AlphaFoldDB" id="A0AB34GS40"/>
<name>A0AB34GS40_ESCRO</name>
<evidence type="ECO:0000313" key="5">
    <source>
        <dbReference type="Proteomes" id="UP001159641"/>
    </source>
</evidence>
<organism evidence="4 5">
    <name type="scientific">Eschrichtius robustus</name>
    <name type="common">California gray whale</name>
    <name type="synonym">Eschrichtius gibbosus</name>
    <dbReference type="NCBI Taxonomy" id="9764"/>
    <lineage>
        <taxon>Eukaryota</taxon>
        <taxon>Metazoa</taxon>
        <taxon>Chordata</taxon>
        <taxon>Craniata</taxon>
        <taxon>Vertebrata</taxon>
        <taxon>Euteleostomi</taxon>
        <taxon>Mammalia</taxon>
        <taxon>Eutheria</taxon>
        <taxon>Laurasiatheria</taxon>
        <taxon>Artiodactyla</taxon>
        <taxon>Whippomorpha</taxon>
        <taxon>Cetacea</taxon>
        <taxon>Mysticeti</taxon>
        <taxon>Eschrichtiidae</taxon>
        <taxon>Eschrichtius</taxon>
    </lineage>
</organism>
<evidence type="ECO:0000259" key="3">
    <source>
        <dbReference type="Pfam" id="PF23289"/>
    </source>
</evidence>
<dbReference type="InterPro" id="IPR056466">
    <property type="entry name" value="Spectrin_DBS"/>
</dbReference>
<feature type="compositionally biased region" description="Pro residues" evidence="2">
    <location>
        <begin position="267"/>
        <end position="282"/>
    </location>
</feature>
<comment type="caution">
    <text evidence="4">The sequence shown here is derived from an EMBL/GenBank/DDBJ whole genome shotgun (WGS) entry which is preliminary data.</text>
</comment>
<dbReference type="InterPro" id="IPR051336">
    <property type="entry name" value="RhoGEF_Guanine_NuclExch_SF"/>
</dbReference>
<evidence type="ECO:0000256" key="1">
    <source>
        <dbReference type="ARBA" id="ARBA00022658"/>
    </source>
</evidence>
<evidence type="ECO:0000313" key="4">
    <source>
        <dbReference type="EMBL" id="KAJ8783281.1"/>
    </source>
</evidence>
<gene>
    <name evidence="4" type="ORF">J1605_009364</name>
</gene>
<dbReference type="GO" id="GO:0005737">
    <property type="term" value="C:cytoplasm"/>
    <property type="evidence" value="ECO:0007669"/>
    <property type="project" value="TreeGrafter"/>
</dbReference>
<dbReference type="Pfam" id="PF23289">
    <property type="entry name" value="Spectrin_5"/>
    <property type="match status" value="2"/>
</dbReference>
<dbReference type="GO" id="GO:0035025">
    <property type="term" value="P:positive regulation of Rho protein signal transduction"/>
    <property type="evidence" value="ECO:0007669"/>
    <property type="project" value="TreeGrafter"/>
</dbReference>
<protein>
    <recommendedName>
        <fullName evidence="3">Guanine nucleotide exchange factor DBS-like spectrin-like domain-containing protein</fullName>
    </recommendedName>
</protein>